<keyword evidence="2" id="KW-0472">Membrane</keyword>
<dbReference type="EMBL" id="JAIXMP010000013">
    <property type="protein sequence ID" value="KAI9263280.1"/>
    <property type="molecule type" value="Genomic_DNA"/>
</dbReference>
<organism evidence="3 4">
    <name type="scientific">Phascolomyces articulosus</name>
    <dbReference type="NCBI Taxonomy" id="60185"/>
    <lineage>
        <taxon>Eukaryota</taxon>
        <taxon>Fungi</taxon>
        <taxon>Fungi incertae sedis</taxon>
        <taxon>Mucoromycota</taxon>
        <taxon>Mucoromycotina</taxon>
        <taxon>Mucoromycetes</taxon>
        <taxon>Mucorales</taxon>
        <taxon>Lichtheimiaceae</taxon>
        <taxon>Phascolomyces</taxon>
    </lineage>
</organism>
<feature type="region of interest" description="Disordered" evidence="1">
    <location>
        <begin position="69"/>
        <end position="173"/>
    </location>
</feature>
<comment type="caution">
    <text evidence="3">The sequence shown here is derived from an EMBL/GenBank/DDBJ whole genome shotgun (WGS) entry which is preliminary data.</text>
</comment>
<keyword evidence="2" id="KW-1133">Transmembrane helix</keyword>
<feature type="transmembrane region" description="Helical" evidence="2">
    <location>
        <begin position="6"/>
        <end position="25"/>
    </location>
</feature>
<feature type="compositionally biased region" description="Low complexity" evidence="1">
    <location>
        <begin position="69"/>
        <end position="81"/>
    </location>
</feature>
<feature type="compositionally biased region" description="Pro residues" evidence="1">
    <location>
        <begin position="135"/>
        <end position="147"/>
    </location>
</feature>
<feature type="compositionally biased region" description="Low complexity" evidence="1">
    <location>
        <begin position="122"/>
        <end position="134"/>
    </location>
</feature>
<reference evidence="3" key="1">
    <citation type="journal article" date="2022" name="IScience">
        <title>Evolution of zygomycete secretomes and the origins of terrestrial fungal ecologies.</title>
        <authorList>
            <person name="Chang Y."/>
            <person name="Wang Y."/>
            <person name="Mondo S."/>
            <person name="Ahrendt S."/>
            <person name="Andreopoulos W."/>
            <person name="Barry K."/>
            <person name="Beard J."/>
            <person name="Benny G.L."/>
            <person name="Blankenship S."/>
            <person name="Bonito G."/>
            <person name="Cuomo C."/>
            <person name="Desiro A."/>
            <person name="Gervers K.A."/>
            <person name="Hundley H."/>
            <person name="Kuo A."/>
            <person name="LaButti K."/>
            <person name="Lang B.F."/>
            <person name="Lipzen A."/>
            <person name="O'Donnell K."/>
            <person name="Pangilinan J."/>
            <person name="Reynolds N."/>
            <person name="Sandor L."/>
            <person name="Smith M.E."/>
            <person name="Tsang A."/>
            <person name="Grigoriev I.V."/>
            <person name="Stajich J.E."/>
            <person name="Spatafora J.W."/>
        </authorList>
    </citation>
    <scope>NUCLEOTIDE SEQUENCE</scope>
    <source>
        <strain evidence="3">RSA 2281</strain>
    </source>
</reference>
<evidence type="ECO:0000313" key="4">
    <source>
        <dbReference type="Proteomes" id="UP001209540"/>
    </source>
</evidence>
<evidence type="ECO:0000256" key="1">
    <source>
        <dbReference type="SAM" id="MobiDB-lite"/>
    </source>
</evidence>
<dbReference type="Proteomes" id="UP001209540">
    <property type="component" value="Unassembled WGS sequence"/>
</dbReference>
<reference evidence="3" key="2">
    <citation type="submission" date="2023-02" db="EMBL/GenBank/DDBJ databases">
        <authorList>
            <consortium name="DOE Joint Genome Institute"/>
            <person name="Mondo S.J."/>
            <person name="Chang Y."/>
            <person name="Wang Y."/>
            <person name="Ahrendt S."/>
            <person name="Andreopoulos W."/>
            <person name="Barry K."/>
            <person name="Beard J."/>
            <person name="Benny G.L."/>
            <person name="Blankenship S."/>
            <person name="Bonito G."/>
            <person name="Cuomo C."/>
            <person name="Desiro A."/>
            <person name="Gervers K.A."/>
            <person name="Hundley H."/>
            <person name="Kuo A."/>
            <person name="LaButti K."/>
            <person name="Lang B.F."/>
            <person name="Lipzen A."/>
            <person name="O'Donnell K."/>
            <person name="Pangilinan J."/>
            <person name="Reynolds N."/>
            <person name="Sandor L."/>
            <person name="Smith M.W."/>
            <person name="Tsang A."/>
            <person name="Grigoriev I.V."/>
            <person name="Stajich J.E."/>
            <person name="Spatafora J.W."/>
        </authorList>
    </citation>
    <scope>NUCLEOTIDE SEQUENCE</scope>
    <source>
        <strain evidence="3">RSA 2281</strain>
    </source>
</reference>
<proteinExistence type="predicted"/>
<keyword evidence="4" id="KW-1185">Reference proteome</keyword>
<feature type="compositionally biased region" description="Polar residues" evidence="1">
    <location>
        <begin position="161"/>
        <end position="173"/>
    </location>
</feature>
<evidence type="ECO:0000256" key="2">
    <source>
        <dbReference type="SAM" id="Phobius"/>
    </source>
</evidence>
<name>A0AAD5KDM8_9FUNG</name>
<keyword evidence="2" id="KW-0812">Transmembrane</keyword>
<dbReference type="AlphaFoldDB" id="A0AAD5KDM8"/>
<gene>
    <name evidence="3" type="ORF">BDA99DRAFT_559834</name>
</gene>
<evidence type="ECO:0000313" key="3">
    <source>
        <dbReference type="EMBL" id="KAI9263280.1"/>
    </source>
</evidence>
<protein>
    <submittedName>
        <fullName evidence="3">Uncharacterized protein</fullName>
    </submittedName>
</protein>
<sequence>MSVIAFNILWVLCVLLLLLALFLAIRRRRLAARQAAQANQAYQYRQQTQSGPGVRIYMPSYYEFQAAQAQYGQHGAGSSSSNDPESGIHPPPPTYKPDEVELPPPSYQDYRKDPRIQAISMTSPSGIPTSTIATPPAPPPSTTPPPEQEGSPSSEYRRSQPHQQQPSTTNNTS</sequence>
<accession>A0AAD5KDM8</accession>